<dbReference type="InterPro" id="IPR010827">
    <property type="entry name" value="BamA/TamA_POTRA"/>
</dbReference>
<dbReference type="Gene3D" id="3.10.20.310">
    <property type="entry name" value="membrane protein fhac"/>
    <property type="match status" value="3"/>
</dbReference>
<dbReference type="Proteomes" id="UP000294820">
    <property type="component" value="Chromosome 1"/>
</dbReference>
<dbReference type="Pfam" id="PF17243">
    <property type="entry name" value="POTRA_TamA_1"/>
    <property type="match status" value="1"/>
</dbReference>
<keyword evidence="8" id="KW-0998">Cell outer membrane</keyword>
<evidence type="ECO:0000256" key="5">
    <source>
        <dbReference type="ARBA" id="ARBA00022692"/>
    </source>
</evidence>
<keyword evidence="16" id="KW-1185">Reference proteome</keyword>
<evidence type="ECO:0000256" key="8">
    <source>
        <dbReference type="ARBA" id="ARBA00023237"/>
    </source>
</evidence>
<dbReference type="Pfam" id="PF01103">
    <property type="entry name" value="Omp85"/>
    <property type="match status" value="1"/>
</dbReference>
<dbReference type="InterPro" id="IPR035243">
    <property type="entry name" value="TamA_POTRA_Dom_1"/>
</dbReference>
<dbReference type="GO" id="GO:0009306">
    <property type="term" value="P:protein secretion"/>
    <property type="evidence" value="ECO:0007669"/>
    <property type="project" value="TreeGrafter"/>
</dbReference>
<feature type="transmembrane region" description="Helical" evidence="11">
    <location>
        <begin position="31"/>
        <end position="51"/>
    </location>
</feature>
<gene>
    <name evidence="15" type="primary">tamA</name>
    <name evidence="15" type="ORF">DAQ1742_03590</name>
</gene>
<evidence type="ECO:0000259" key="13">
    <source>
        <dbReference type="Pfam" id="PF07244"/>
    </source>
</evidence>
<dbReference type="InterPro" id="IPR039910">
    <property type="entry name" value="D15-like"/>
</dbReference>
<evidence type="ECO:0000256" key="1">
    <source>
        <dbReference type="ARBA" id="ARBA00004442"/>
    </source>
</evidence>
<feature type="domain" description="POTRA" evidence="13">
    <location>
        <begin position="219"/>
        <end position="273"/>
    </location>
</feature>
<evidence type="ECO:0000256" key="4">
    <source>
        <dbReference type="ARBA" id="ARBA00022452"/>
    </source>
</evidence>
<dbReference type="PANTHER" id="PTHR12815">
    <property type="entry name" value="SORTING AND ASSEMBLY MACHINERY SAMM50 PROTEIN FAMILY MEMBER"/>
    <property type="match status" value="1"/>
</dbReference>
<accession>A0A375AEG6</accession>
<evidence type="ECO:0000313" key="16">
    <source>
        <dbReference type="Proteomes" id="UP000294820"/>
    </source>
</evidence>
<keyword evidence="7 11" id="KW-0472">Membrane</keyword>
<evidence type="ECO:0000256" key="3">
    <source>
        <dbReference type="ARBA" id="ARBA00015419"/>
    </source>
</evidence>
<evidence type="ECO:0000259" key="14">
    <source>
        <dbReference type="Pfam" id="PF17243"/>
    </source>
</evidence>
<evidence type="ECO:0000256" key="2">
    <source>
        <dbReference type="ARBA" id="ARBA00010248"/>
    </source>
</evidence>
<dbReference type="KEGG" id="daq:DAQ1742_03590"/>
<reference evidence="15 16" key="1">
    <citation type="submission" date="2016-09" db="EMBL/GenBank/DDBJ databases">
        <authorList>
            <person name="Reverchon S."/>
            <person name="Nasser W."/>
            <person name="Leonard S."/>
            <person name="Brochier C."/>
            <person name="Duprey A."/>
        </authorList>
    </citation>
    <scope>NUCLEOTIDE SEQUENCE [LARGE SCALE GENOMIC DNA]</scope>
    <source>
        <strain evidence="15 16">174/2</strain>
    </source>
</reference>
<dbReference type="Gene3D" id="2.40.160.50">
    <property type="entry name" value="membrane protein fhac: a member of the omp85/tpsb transporter family"/>
    <property type="match status" value="1"/>
</dbReference>
<dbReference type="InterPro" id="IPR000184">
    <property type="entry name" value="Bac_surfAg_D15"/>
</dbReference>
<evidence type="ECO:0000259" key="12">
    <source>
        <dbReference type="Pfam" id="PF01103"/>
    </source>
</evidence>
<dbReference type="AlphaFoldDB" id="A0A375AEG6"/>
<dbReference type="FunFam" id="3.10.20.310:FF:000008">
    <property type="entry name" value="Outer membrane protein, OMP85 family"/>
    <property type="match status" value="1"/>
</dbReference>
<proteinExistence type="inferred from homology"/>
<feature type="domain" description="TamA POTRA" evidence="14">
    <location>
        <begin position="55"/>
        <end position="129"/>
    </location>
</feature>
<dbReference type="EMBL" id="LT615367">
    <property type="protein sequence ID" value="SLM64387.1"/>
    <property type="molecule type" value="Genomic_DNA"/>
</dbReference>
<evidence type="ECO:0000256" key="9">
    <source>
        <dbReference type="ARBA" id="ARBA00033063"/>
    </source>
</evidence>
<keyword evidence="6" id="KW-0732">Signal</keyword>
<dbReference type="Pfam" id="PF07244">
    <property type="entry name" value="POTRA"/>
    <property type="match status" value="1"/>
</dbReference>
<evidence type="ECO:0000256" key="10">
    <source>
        <dbReference type="ARBA" id="ARBA00093548"/>
    </source>
</evidence>
<dbReference type="PANTHER" id="PTHR12815:SF47">
    <property type="entry name" value="TRANSLOCATION AND ASSEMBLY MODULE SUBUNIT TAMA"/>
    <property type="match status" value="1"/>
</dbReference>
<comment type="similarity">
    <text evidence="2">Belongs to the TamA family.</text>
</comment>
<evidence type="ECO:0000256" key="6">
    <source>
        <dbReference type="ARBA" id="ARBA00022729"/>
    </source>
</evidence>
<evidence type="ECO:0000313" key="15">
    <source>
        <dbReference type="EMBL" id="SLM64387.1"/>
    </source>
</evidence>
<dbReference type="GO" id="GO:0097347">
    <property type="term" value="C:TAM protein secretion complex"/>
    <property type="evidence" value="ECO:0007669"/>
    <property type="project" value="TreeGrafter"/>
</dbReference>
<keyword evidence="5 11" id="KW-0812">Transmembrane</keyword>
<comment type="subcellular location">
    <subcellularLocation>
        <location evidence="1">Cell outer membrane</location>
    </subcellularLocation>
</comment>
<feature type="domain" description="Bacterial surface antigen (D15)" evidence="12">
    <location>
        <begin position="302"/>
        <end position="604"/>
    </location>
</feature>
<keyword evidence="4" id="KW-1134">Transmembrane beta strand</keyword>
<comment type="subunit">
    <text evidence="10">Interacts with TamB to form the translocation and assembly module (TAM).</text>
</comment>
<evidence type="ECO:0000256" key="7">
    <source>
        <dbReference type="ARBA" id="ARBA00023136"/>
    </source>
</evidence>
<dbReference type="FunFam" id="2.40.160.50:FF:000003">
    <property type="entry name" value="Outer membrane protein, OMP85 family"/>
    <property type="match status" value="1"/>
</dbReference>
<organism evidence="15 16">
    <name type="scientific">Dickeya aquatica</name>
    <dbReference type="NCBI Taxonomy" id="1401087"/>
    <lineage>
        <taxon>Bacteria</taxon>
        <taxon>Pseudomonadati</taxon>
        <taxon>Pseudomonadota</taxon>
        <taxon>Gammaproteobacteria</taxon>
        <taxon>Enterobacterales</taxon>
        <taxon>Pectobacteriaceae</taxon>
        <taxon>Dickeya</taxon>
    </lineage>
</organism>
<name>A0A375AEG6_9GAMM</name>
<evidence type="ECO:0000256" key="11">
    <source>
        <dbReference type="SAM" id="Phobius"/>
    </source>
</evidence>
<dbReference type="GO" id="GO:0009279">
    <property type="term" value="C:cell outer membrane"/>
    <property type="evidence" value="ECO:0007669"/>
    <property type="project" value="UniProtKB-SubCell"/>
</dbReference>
<protein>
    <recommendedName>
        <fullName evidence="3">Translocation and assembly module subunit TamA</fullName>
    </recommendedName>
    <alternativeName>
        <fullName evidence="9">Autotransporter assembly factor TamA</fullName>
    </alternativeName>
</protein>
<sequence>MSVFIRIKNHVFGNVSHGTYHLMRELRHHKVYWRASFVLLWLLLSPAVGAATVRLQLMGLEGELQKNVRARLSTITPDEVNADNRFRARVDESIRQGLRALGYYDPSIDFEFIPAEGRGRPVLKVTVSPGEPVKIAGARIALRGQAQQDDDYQRLLRMHRPVVGGVLNHGNYEDFKTELNTLSMRKGYFDGRFNQHRLTVMQSTRQAWWDIDYDSGERYHFGNVVFQGSQIRPDYLQNLVPFKEGDAYSSERLGELNRRLSATGWFNSVVVAPDLAAGRQSHRLALDAVLTPRTRNSVETGVGYATDVGPRLKTTWNKPWVNSYGHSLSSSLSLSAPEQQLDWSYKIPLLKNPLEHYYLVQGGFKREDLNDTQSDSTSLNLARYWELSSGWQRALKLRWTLDHFTQANVTHTTMLLYPGVSLNRTRQRGGLMPEWGDTQRYSVDVSNTLWGSDIDFAVFQAQHAWVRTVAEKHRVVARANLGWIETSRFSRVPPSLRFFAGGDRSIRGYKYKSISPRDSDGKLTGATKLATGSLEYQYNLSGKWWGAVFVDSGEAINDLTQTHVKTGAGIGVRWASPVGPVKFDIARPVGDSDRHGVQFYIGLGPEL</sequence>
<keyword evidence="11" id="KW-1133">Transmembrane helix</keyword>